<evidence type="ECO:0008006" key="3">
    <source>
        <dbReference type="Google" id="ProtNLM"/>
    </source>
</evidence>
<dbReference type="STRING" id="665467.SAMN02982931_03675"/>
<reference evidence="1 2" key="1">
    <citation type="submission" date="2016-10" db="EMBL/GenBank/DDBJ databases">
        <authorList>
            <person name="de Groot N.N."/>
        </authorList>
    </citation>
    <scope>NUCLEOTIDE SEQUENCE [LARGE SCALE GENOMIC DNA]</scope>
    <source>
        <strain evidence="1 2">ATCC 35022</strain>
    </source>
</reference>
<sequence>MSLCIFAGGKVLTMAVTAFTLSWTHTVEKTTWSESWRVLPEGLTVVSARVEGSGAGMEPPPDAVFDGTGWTYRPELPAQPRVVLANSAEGGTWRLCGGDECLTLGGTGGAPIVLEPCR</sequence>
<protein>
    <recommendedName>
        <fullName evidence="3">DUF1850 domain-containing protein</fullName>
    </recommendedName>
</protein>
<dbReference type="EMBL" id="FMXQ01000008">
    <property type="protein sequence ID" value="SDB47756.1"/>
    <property type="molecule type" value="Genomic_DNA"/>
</dbReference>
<proteinExistence type="predicted"/>
<accession>A0A1G6DRL4</accession>
<keyword evidence="2" id="KW-1185">Reference proteome</keyword>
<evidence type="ECO:0000313" key="2">
    <source>
        <dbReference type="Proteomes" id="UP000199071"/>
    </source>
</evidence>
<dbReference type="InterPro" id="IPR015001">
    <property type="entry name" value="DUF1850"/>
</dbReference>
<dbReference type="OrthoDB" id="5298197at2"/>
<gene>
    <name evidence="1" type="ORF">SAMN02982931_03675</name>
</gene>
<dbReference type="RefSeq" id="WP_090878624.1">
    <property type="nucleotide sequence ID" value="NZ_FMXQ01000008.1"/>
</dbReference>
<name>A0A1G6DRL4_9HYPH</name>
<dbReference type="Proteomes" id="UP000199071">
    <property type="component" value="Unassembled WGS sequence"/>
</dbReference>
<dbReference type="AlphaFoldDB" id="A0A1G6DRL4"/>
<organism evidence="1 2">
    <name type="scientific">Bauldia litoralis</name>
    <dbReference type="NCBI Taxonomy" id="665467"/>
    <lineage>
        <taxon>Bacteria</taxon>
        <taxon>Pseudomonadati</taxon>
        <taxon>Pseudomonadota</taxon>
        <taxon>Alphaproteobacteria</taxon>
        <taxon>Hyphomicrobiales</taxon>
        <taxon>Kaistiaceae</taxon>
        <taxon>Bauldia</taxon>
    </lineage>
</organism>
<dbReference type="Pfam" id="PF08905">
    <property type="entry name" value="DUF1850"/>
    <property type="match status" value="1"/>
</dbReference>
<evidence type="ECO:0000313" key="1">
    <source>
        <dbReference type="EMBL" id="SDB47756.1"/>
    </source>
</evidence>